<feature type="transmembrane region" description="Helical" evidence="1">
    <location>
        <begin position="84"/>
        <end position="102"/>
    </location>
</feature>
<evidence type="ECO:0000313" key="3">
    <source>
        <dbReference type="Proteomes" id="UP000023152"/>
    </source>
</evidence>
<dbReference type="EMBL" id="ASPP01007227">
    <property type="protein sequence ID" value="ETO27485.1"/>
    <property type="molecule type" value="Genomic_DNA"/>
</dbReference>
<keyword evidence="3" id="KW-1185">Reference proteome</keyword>
<organism evidence="2 3">
    <name type="scientific">Reticulomyxa filosa</name>
    <dbReference type="NCBI Taxonomy" id="46433"/>
    <lineage>
        <taxon>Eukaryota</taxon>
        <taxon>Sar</taxon>
        <taxon>Rhizaria</taxon>
        <taxon>Retaria</taxon>
        <taxon>Foraminifera</taxon>
        <taxon>Monothalamids</taxon>
        <taxon>Reticulomyxidae</taxon>
        <taxon>Reticulomyxa</taxon>
    </lineage>
</organism>
<keyword evidence="1" id="KW-0812">Transmembrane</keyword>
<reference evidence="2 3" key="1">
    <citation type="journal article" date="2013" name="Curr. Biol.">
        <title>The Genome of the Foraminiferan Reticulomyxa filosa.</title>
        <authorList>
            <person name="Glockner G."/>
            <person name="Hulsmann N."/>
            <person name="Schleicher M."/>
            <person name="Noegel A.A."/>
            <person name="Eichinger L."/>
            <person name="Gallinger C."/>
            <person name="Pawlowski J."/>
            <person name="Sierra R."/>
            <person name="Euteneuer U."/>
            <person name="Pillet L."/>
            <person name="Moustafa A."/>
            <person name="Platzer M."/>
            <person name="Groth M."/>
            <person name="Szafranski K."/>
            <person name="Schliwa M."/>
        </authorList>
    </citation>
    <scope>NUCLEOTIDE SEQUENCE [LARGE SCALE GENOMIC DNA]</scope>
</reference>
<comment type="caution">
    <text evidence="2">The sequence shown here is derived from an EMBL/GenBank/DDBJ whole genome shotgun (WGS) entry which is preliminary data.</text>
</comment>
<dbReference type="Proteomes" id="UP000023152">
    <property type="component" value="Unassembled WGS sequence"/>
</dbReference>
<name>X6NMK5_RETFI</name>
<protein>
    <submittedName>
        <fullName evidence="2">Uncharacterized protein</fullName>
    </submittedName>
</protein>
<evidence type="ECO:0000313" key="2">
    <source>
        <dbReference type="EMBL" id="ETO27485.1"/>
    </source>
</evidence>
<feature type="non-terminal residue" evidence="2">
    <location>
        <position position="1"/>
    </location>
</feature>
<evidence type="ECO:0000256" key="1">
    <source>
        <dbReference type="SAM" id="Phobius"/>
    </source>
</evidence>
<keyword evidence="1" id="KW-0472">Membrane</keyword>
<dbReference type="AlphaFoldDB" id="X6NMK5"/>
<accession>X6NMK5</accession>
<sequence length="206" mass="24127">GTSANQNLWTKNLEKVYLIWLQHENGFLETVNRILEYELDWEVFEKTSEMSFEHTIAKRLKHNLTISQKLQLITTKEIPLTSRFVLQLFLCLYAFFFFRILVRLKGKVISTISQKWPSQFCESKVEPLHPQEKSESMIALRTLIDRKELDLAGALADSLFDGFYPFHTNAMSEAVHFLTTLEGVKILELLFSFLVYEKTNKQTNKQ</sequence>
<proteinExistence type="predicted"/>
<gene>
    <name evidence="2" type="ORF">RFI_09644</name>
</gene>
<keyword evidence="1" id="KW-1133">Transmembrane helix</keyword>